<evidence type="ECO:0000259" key="1">
    <source>
        <dbReference type="Pfam" id="PF01738"/>
    </source>
</evidence>
<dbReference type="AlphaFoldDB" id="A0A0E3LQJ3"/>
<dbReference type="InterPro" id="IPR029058">
    <property type="entry name" value="AB_hydrolase_fold"/>
</dbReference>
<dbReference type="InterPro" id="IPR053145">
    <property type="entry name" value="AB_hydrolase_Est10"/>
</dbReference>
<organism evidence="2 3">
    <name type="scientific">Methanosarcina barkeri 227</name>
    <dbReference type="NCBI Taxonomy" id="1434106"/>
    <lineage>
        <taxon>Archaea</taxon>
        <taxon>Methanobacteriati</taxon>
        <taxon>Methanobacteriota</taxon>
        <taxon>Stenosarchaea group</taxon>
        <taxon>Methanomicrobia</taxon>
        <taxon>Methanosarcinales</taxon>
        <taxon>Methanosarcinaceae</taxon>
        <taxon>Methanosarcina</taxon>
    </lineage>
</organism>
<feature type="domain" description="Dienelactone hydrolase" evidence="1">
    <location>
        <begin position="24"/>
        <end position="220"/>
    </location>
</feature>
<gene>
    <name evidence="2" type="ORF">MSBR2_1855</name>
</gene>
<sequence length="233" mass="25702">MSELSSKSKSSSEIQIPIDSIKLEGNLTIPEGAKGIVVFAHGSGSSRFSPRNRHVAQELQKEGLGTLLFDLLTAEEERIDMITAHLRFDIDLLADRLVSVTNWLLSNPETKNLNIGYFGASTGAAAALIAAKEHTNIIKAVVSRGGRPDLAEKALPDVKAPTLLIVGGEDYQVIKMNQWALDRLKAEQKELKIVPGATHLFEEPGTLEEVANLAEEWFKRYLTEKRITLMEEK</sequence>
<dbReference type="InterPro" id="IPR002925">
    <property type="entry name" value="Dienelactn_hydro"/>
</dbReference>
<accession>A0A0E3LQJ3</accession>
<dbReference type="Proteomes" id="UP000033079">
    <property type="component" value="Chromosome"/>
</dbReference>
<proteinExistence type="predicted"/>
<dbReference type="EMBL" id="CP009530">
    <property type="protein sequence ID" value="AKB58371.1"/>
    <property type="molecule type" value="Genomic_DNA"/>
</dbReference>
<dbReference type="PANTHER" id="PTHR43265">
    <property type="entry name" value="ESTERASE ESTD"/>
    <property type="match status" value="1"/>
</dbReference>
<dbReference type="PANTHER" id="PTHR43265:SF1">
    <property type="entry name" value="ESTERASE ESTD"/>
    <property type="match status" value="1"/>
</dbReference>
<evidence type="ECO:0000313" key="3">
    <source>
        <dbReference type="Proteomes" id="UP000033079"/>
    </source>
</evidence>
<dbReference type="GeneID" id="24843701"/>
<dbReference type="GO" id="GO:0052689">
    <property type="term" value="F:carboxylic ester hydrolase activity"/>
    <property type="evidence" value="ECO:0007669"/>
    <property type="project" value="TreeGrafter"/>
</dbReference>
<dbReference type="SUPFAM" id="SSF53474">
    <property type="entry name" value="alpha/beta-Hydrolases"/>
    <property type="match status" value="1"/>
</dbReference>
<dbReference type="RefSeq" id="WP_048120011.1">
    <property type="nucleotide sequence ID" value="NZ_CP009530.1"/>
</dbReference>
<evidence type="ECO:0000313" key="2">
    <source>
        <dbReference type="EMBL" id="AKB58371.1"/>
    </source>
</evidence>
<dbReference type="Pfam" id="PF01738">
    <property type="entry name" value="DLH"/>
    <property type="match status" value="1"/>
</dbReference>
<dbReference type="KEGG" id="mbar:MSBR2_1855"/>
<reference evidence="2 3" key="1">
    <citation type="submission" date="2014-07" db="EMBL/GenBank/DDBJ databases">
        <title>Methanogenic archaea and the global carbon cycle.</title>
        <authorList>
            <person name="Henriksen J.R."/>
            <person name="Luke J."/>
            <person name="Reinhart S."/>
            <person name="Benedict M.N."/>
            <person name="Youngblut N.D."/>
            <person name="Metcalf M.E."/>
            <person name="Whitaker R.J."/>
            <person name="Metcalf W.W."/>
        </authorList>
    </citation>
    <scope>NUCLEOTIDE SEQUENCE [LARGE SCALE GENOMIC DNA]</scope>
    <source>
        <strain evidence="2 3">227</strain>
    </source>
</reference>
<protein>
    <recommendedName>
        <fullName evidence="1">Dienelactone hydrolase domain-containing protein</fullName>
    </recommendedName>
</protein>
<dbReference type="HOGENOM" id="CLU_082991_0_0_2"/>
<dbReference type="Gene3D" id="3.40.50.1820">
    <property type="entry name" value="alpha/beta hydrolase"/>
    <property type="match status" value="1"/>
</dbReference>
<dbReference type="PATRIC" id="fig|1434106.5.peg.2385"/>
<name>A0A0E3LQJ3_METBA</name>